<accession>A0A1X7VIG2</accession>
<dbReference type="EnsemblMetazoa" id="Aqu2.1.39272_001">
    <property type="protein sequence ID" value="Aqu2.1.39272_001"/>
    <property type="gene ID" value="Aqu2.1.39272"/>
</dbReference>
<sequence length="50" mass="5326">SSTVVSSLVSMASNSIQPTLATQDMSNFLTDPYFTALCVLVGVVMFLLII</sequence>
<dbReference type="AlphaFoldDB" id="A0A1X7VIG2"/>
<keyword evidence="1" id="KW-0812">Transmembrane</keyword>
<reference evidence="2" key="1">
    <citation type="submission" date="2017-05" db="UniProtKB">
        <authorList>
            <consortium name="EnsemblMetazoa"/>
        </authorList>
    </citation>
    <scope>IDENTIFICATION</scope>
</reference>
<keyword evidence="1" id="KW-1133">Transmembrane helix</keyword>
<evidence type="ECO:0000256" key="1">
    <source>
        <dbReference type="SAM" id="Phobius"/>
    </source>
</evidence>
<organism evidence="2">
    <name type="scientific">Amphimedon queenslandica</name>
    <name type="common">Sponge</name>
    <dbReference type="NCBI Taxonomy" id="400682"/>
    <lineage>
        <taxon>Eukaryota</taxon>
        <taxon>Metazoa</taxon>
        <taxon>Porifera</taxon>
        <taxon>Demospongiae</taxon>
        <taxon>Heteroscleromorpha</taxon>
        <taxon>Haplosclerida</taxon>
        <taxon>Niphatidae</taxon>
        <taxon>Amphimedon</taxon>
    </lineage>
</organism>
<dbReference type="InParanoid" id="A0A1X7VIG2"/>
<feature type="transmembrane region" description="Helical" evidence="1">
    <location>
        <begin position="32"/>
        <end position="49"/>
    </location>
</feature>
<keyword evidence="1" id="KW-0472">Membrane</keyword>
<proteinExistence type="predicted"/>
<protein>
    <submittedName>
        <fullName evidence="2">Uncharacterized protein</fullName>
    </submittedName>
</protein>
<name>A0A1X7VIG2_AMPQE</name>
<evidence type="ECO:0000313" key="2">
    <source>
        <dbReference type="EnsemblMetazoa" id="Aqu2.1.39272_001"/>
    </source>
</evidence>